<dbReference type="OrthoDB" id="2275718at2759"/>
<dbReference type="InterPro" id="IPR009604">
    <property type="entry name" value="LsmAD_domain"/>
</dbReference>
<comment type="caution">
    <text evidence="3">The sequence shown here is derived from an EMBL/GenBank/DDBJ whole genome shotgun (WGS) entry which is preliminary data.</text>
</comment>
<evidence type="ECO:0000313" key="3">
    <source>
        <dbReference type="EMBL" id="KAH9584350.1"/>
    </source>
</evidence>
<accession>A0A922IQG2</accession>
<dbReference type="CTD" id="75577470"/>
<dbReference type="InterPro" id="IPR045117">
    <property type="entry name" value="ATXN2-like"/>
</dbReference>
<gene>
    <name evidence="3" type="primary">ATXN2_1</name>
    <name evidence="3" type="ORF">MS3_00005988</name>
</gene>
<feature type="compositionally biased region" description="Low complexity" evidence="1">
    <location>
        <begin position="738"/>
        <end position="757"/>
    </location>
</feature>
<sequence length="829" mass="89498">MSGQSQRGKTKSLRARNQRMSMPPINPLRVAHAQNASNDNLGIYANPRLTYILGRHVIGNVGEIITLEGDHVHGVIKAISPSADLGITYAQVAQKNDKGNRKNVADKTILWTEIKMVQISNVKRLDCLVDDIKTDSEIAKDCSTNNFVEDKELVPFFASSDVVKDCLLDQGSFSAMEMFETNEKMFSVVSTYNDDLREYTTPVDRSAPNFSETEARCAKLAQDITENSPCISLVDNEDIGMENEEEKYSAVRRNGTVQNSMRNAKSNSRTNLAPAETQVNCLGSQLSQVCIQSSKPSHTEAVRVSISVGDALKSDVVPQVNVISKSSTQADKDKVKLCHDQPTKVSTPTCVCTSAPVKTNVVDVPVSSVSKSSSTEERVKKSTLDPNAPEFQPMGLSYTSHSVATMPPTLQPSLPTLNMPIPHYVSTVNVISQASQLPTQATFIAAGQHMYAPYSYGHQTHIQQLLPTPVCSNGPGTNPQHVRGSALPPSVNQQSYVTHGSNMMHQLGQNATLGQIITAPQVITGQNSTGRLPVCPSSSVNFTRQRSNDSPSSVTHCTSYPVQQSTMSIPTFQSQALYQLPQPNGTFPYLVSSHPPVGLQFLSGLPTAVSSGLMMGGVHVSQPSSQQICPTHTIMQMQPAHLQVPVGQPDQINQTTTPQQTSQSQQLFSQHFQDQSHSIQIPSYANLQAPYHHNLMFAPQQNSPGFYPGPSAMIAAPGVNHIASGLSPIVGQPNPHPLSASVANQSNQSDSSSTASQQLQQTHIMSQPNCQPQQMLQHYPAIPQPHLLQTQQLSAAQHIAGHHIPGNHTYHALMAAMAAGGGVGATQAH</sequence>
<feature type="region of interest" description="Disordered" evidence="1">
    <location>
        <begin position="726"/>
        <end position="757"/>
    </location>
</feature>
<reference evidence="3" key="4">
    <citation type="journal article" date="2022" name="PLoS Pathog.">
        <title>Chromosome-level genome of Schistosoma haematobium underpins genome-wide explorations of molecular variation.</title>
        <authorList>
            <person name="Stroehlein A.J."/>
            <person name="Korhonen P.K."/>
            <person name="Lee V.V."/>
            <person name="Ralph S.A."/>
            <person name="Mentink-Kane M."/>
            <person name="You H."/>
            <person name="McManus D.P."/>
            <person name="Tchuente L.T."/>
            <person name="Stothard J.R."/>
            <person name="Kaur P."/>
            <person name="Dudchenko O."/>
            <person name="Aiden E.L."/>
            <person name="Yang B."/>
            <person name="Yang H."/>
            <person name="Emery A.M."/>
            <person name="Webster B.L."/>
            <person name="Brindley P.J."/>
            <person name="Rollinson D."/>
            <person name="Chang B.C.H."/>
            <person name="Gasser R.B."/>
            <person name="Young N.D."/>
        </authorList>
    </citation>
    <scope>NUCLEOTIDE SEQUENCE</scope>
</reference>
<evidence type="ECO:0000313" key="4">
    <source>
        <dbReference type="Proteomes" id="UP000471633"/>
    </source>
</evidence>
<evidence type="ECO:0000259" key="2">
    <source>
        <dbReference type="SMART" id="SM01272"/>
    </source>
</evidence>
<protein>
    <submittedName>
        <fullName evidence="3">Ataxin 2-like</fullName>
    </submittedName>
</protein>
<dbReference type="Proteomes" id="UP000471633">
    <property type="component" value="Unassembled WGS sequence"/>
</dbReference>
<name>A0A922IQG2_SCHHA</name>
<dbReference type="KEGG" id="shx:MS3_00005988"/>
<feature type="compositionally biased region" description="Basic residues" evidence="1">
    <location>
        <begin position="8"/>
        <end position="17"/>
    </location>
</feature>
<feature type="region of interest" description="Disordered" evidence="1">
    <location>
        <begin position="472"/>
        <end position="491"/>
    </location>
</feature>
<organism evidence="3 4">
    <name type="scientific">Schistosoma haematobium</name>
    <name type="common">Blood fluke</name>
    <dbReference type="NCBI Taxonomy" id="6185"/>
    <lineage>
        <taxon>Eukaryota</taxon>
        <taxon>Metazoa</taxon>
        <taxon>Spiralia</taxon>
        <taxon>Lophotrochozoa</taxon>
        <taxon>Platyhelminthes</taxon>
        <taxon>Trematoda</taxon>
        <taxon>Digenea</taxon>
        <taxon>Strigeidida</taxon>
        <taxon>Schistosomatoidea</taxon>
        <taxon>Schistosomatidae</taxon>
        <taxon>Schistosoma</taxon>
    </lineage>
</organism>
<dbReference type="GO" id="GO:0010494">
    <property type="term" value="C:cytoplasmic stress granule"/>
    <property type="evidence" value="ECO:0007669"/>
    <property type="project" value="TreeGrafter"/>
</dbReference>
<feature type="region of interest" description="Disordered" evidence="1">
    <location>
        <begin position="1"/>
        <end position="22"/>
    </location>
</feature>
<dbReference type="PANTHER" id="PTHR12854">
    <property type="entry name" value="ATAXIN 2-RELATED"/>
    <property type="match status" value="1"/>
</dbReference>
<dbReference type="SMART" id="SM01272">
    <property type="entry name" value="LsmAD"/>
    <property type="match status" value="1"/>
</dbReference>
<feature type="domain" description="LsmAD" evidence="2">
    <location>
        <begin position="186"/>
        <end position="254"/>
    </location>
</feature>
<reference evidence="3" key="1">
    <citation type="journal article" date="2012" name="Nat. Genet.">
        <title>Whole-genome sequence of Schistosoma haematobium.</title>
        <authorList>
            <person name="Young N.D."/>
            <person name="Jex A.R."/>
            <person name="Li B."/>
            <person name="Liu S."/>
            <person name="Yang L."/>
            <person name="Xiong Z."/>
            <person name="Li Y."/>
            <person name="Cantacessi C."/>
            <person name="Hall R.S."/>
            <person name="Xu X."/>
            <person name="Chen F."/>
            <person name="Wu X."/>
            <person name="Zerlotini A."/>
            <person name="Oliveira G."/>
            <person name="Hofmann A."/>
            <person name="Zhang G."/>
            <person name="Fang X."/>
            <person name="Kang Y."/>
            <person name="Campbell B.E."/>
            <person name="Loukas A."/>
            <person name="Ranganathan S."/>
            <person name="Rollinson D."/>
            <person name="Rinaldi G."/>
            <person name="Brindley P.J."/>
            <person name="Yang H."/>
            <person name="Wang J."/>
            <person name="Wang J."/>
            <person name="Gasser R.B."/>
        </authorList>
    </citation>
    <scope>NUCLEOTIDE SEQUENCE</scope>
</reference>
<dbReference type="GO" id="GO:0034063">
    <property type="term" value="P:stress granule assembly"/>
    <property type="evidence" value="ECO:0007669"/>
    <property type="project" value="TreeGrafter"/>
</dbReference>
<feature type="compositionally biased region" description="Basic and acidic residues" evidence="1">
    <location>
        <begin position="374"/>
        <end position="383"/>
    </location>
</feature>
<dbReference type="Pfam" id="PF06741">
    <property type="entry name" value="LsmAD"/>
    <property type="match status" value="1"/>
</dbReference>
<dbReference type="AlphaFoldDB" id="A0A922IQG2"/>
<dbReference type="RefSeq" id="XP_051067194.1">
    <property type="nucleotide sequence ID" value="XM_051214074.1"/>
</dbReference>
<evidence type="ECO:0000256" key="1">
    <source>
        <dbReference type="SAM" id="MobiDB-lite"/>
    </source>
</evidence>
<feature type="region of interest" description="Disordered" evidence="1">
    <location>
        <begin position="368"/>
        <end position="392"/>
    </location>
</feature>
<proteinExistence type="predicted"/>
<reference evidence="3" key="3">
    <citation type="submission" date="2021-06" db="EMBL/GenBank/DDBJ databases">
        <title>Chromosome-level genome assembly for S. haematobium.</title>
        <authorList>
            <person name="Stroehlein A.J."/>
        </authorList>
    </citation>
    <scope>NUCLEOTIDE SEQUENCE</scope>
</reference>
<keyword evidence="4" id="KW-1185">Reference proteome</keyword>
<dbReference type="GeneID" id="75577470"/>
<dbReference type="PANTHER" id="PTHR12854:SF7">
    <property type="entry name" value="ATAXIN-2 HOMOLOG"/>
    <property type="match status" value="1"/>
</dbReference>
<reference evidence="3" key="2">
    <citation type="journal article" date="2019" name="Gigascience">
        <title>High-quality Schistosoma haematobium genome achieved by single-molecule and long-range sequencing.</title>
        <authorList>
            <person name="Stroehlein A.J."/>
            <person name="Korhonen P.K."/>
            <person name="Chong T.M."/>
            <person name="Lim Y.L."/>
            <person name="Chan K.G."/>
            <person name="Webster B."/>
            <person name="Rollinson D."/>
            <person name="Brindley P.J."/>
            <person name="Gasser R.B."/>
            <person name="Young N.D."/>
        </authorList>
    </citation>
    <scope>NUCLEOTIDE SEQUENCE</scope>
</reference>
<dbReference type="EMBL" id="AMPZ03000004">
    <property type="protein sequence ID" value="KAH9584350.1"/>
    <property type="molecule type" value="Genomic_DNA"/>
</dbReference>
<dbReference type="GO" id="GO:0003729">
    <property type="term" value="F:mRNA binding"/>
    <property type="evidence" value="ECO:0007669"/>
    <property type="project" value="TreeGrafter"/>
</dbReference>